<dbReference type="SUPFAM" id="SSF46894">
    <property type="entry name" value="C-terminal effector domain of the bipartite response regulators"/>
    <property type="match status" value="1"/>
</dbReference>
<evidence type="ECO:0000313" key="3">
    <source>
        <dbReference type="EMBL" id="MBM7555870.1"/>
    </source>
</evidence>
<comment type="caution">
    <text evidence="3">The sequence shown here is derived from an EMBL/GenBank/DDBJ whole genome shotgun (WGS) entry which is preliminary data.</text>
</comment>
<dbReference type="SUPFAM" id="SSF52540">
    <property type="entry name" value="P-loop containing nucleoside triphosphate hydrolases"/>
    <property type="match status" value="1"/>
</dbReference>
<proteinExistence type="predicted"/>
<dbReference type="Proteomes" id="UP000774000">
    <property type="component" value="Unassembled WGS sequence"/>
</dbReference>
<sequence length="1056" mass="125317">MTEVSNPQFDVPQMNYQIWQNNQLSNKLMQIKNYPVTIIQGVIGSGKTTALTNVLQKERFQNVSWYEIKSSITTPIQFWTMVYNSLIENNLIPEESKVLFDSNNIYQSLDILIEDYLLPQEKEIYIVLDNFEIIKNNQVILETISYFIELSPAFVHVVISSRGQVKFTKLAFWKVKNKVLLIFGDEFQLNQKQIEEFCLEKHKLLLSSYESEMIFNKTDGWILAVDLLADRISQRVRTEKIINDIGRECELLCDYLDFALLDYIEQQNSELNRFLVQSSILSKLEVEICNNFFQINNSQQLIEKMITLGVPIKKTSKNTYEYNSTLKEVLESKLEELYDVNQLLIKAKEVYDQENKVEQLIDYNLKINNKAEIIKIIKDNAEVWLENNNLAPLQRAFEIFNENDLKNHPRLLVYLGDMYNKSEEYHQAINKYQQAERICLSEGKNSTLVTVLFKITELLAFFNSNKCLDYIPKLKRQQKYFSKQQKRSFYKLKVVELIIKGEFKDAELRVEKIKQNDIDAYRELKANILFACGKFSQTEKLLEKIRFQDHSNYLMYHTIIMPALLYLFTGKLFSAQRYIWDELSESNCYLKKLGEYYSTLVYQLLGVHKVNYCRKQYTKFLEHTKDCPFGISWCKMAIYRELIFWETLNGDPEQALEYSDLALKEAVERKDILAQGMVLLLKGIAYYCLEQFSQAEEALSQAINELVASGAELHLFLALLGRAEMFYQQDRFEEFKVEMKEAINIFKKNDYDKFVLNRTSLFVRDPNMLVDLFNRAQIQGVETKDIKQAFKKQKLKGIEHSPYYMLKIKAFGNMELFRGRQKVEEDEWTRKKSKELFKLFLVHYGEFISKEKICHFLWPDKKLKKATSSFYVVLNNLNKVLEPDRESRTGPYFIVKKDNYYGLKKEFAYYYDVSLFEEFIRQGKNSNQDRIKMKFYQEAFEIYKNDFLIEDLSNNWIINERERLEKKYIDISEKLMKYYYDIEKYEKAIEIADQILNKNQYIEPAYLYKIMSYDQLGKKALAITTYESCKRILAEELDITPNQELKKYYKYLKISN</sequence>
<dbReference type="InterPro" id="IPR005158">
    <property type="entry name" value="BTAD"/>
</dbReference>
<dbReference type="Gene3D" id="1.25.40.10">
    <property type="entry name" value="Tetratricopeptide repeat domain"/>
    <property type="match status" value="2"/>
</dbReference>
<feature type="repeat" description="TPR" evidence="1">
    <location>
        <begin position="409"/>
        <end position="442"/>
    </location>
</feature>
<dbReference type="InterPro" id="IPR051677">
    <property type="entry name" value="AfsR-DnrI-RedD_regulator"/>
</dbReference>
<dbReference type="GO" id="GO:0006355">
    <property type="term" value="P:regulation of DNA-templated transcription"/>
    <property type="evidence" value="ECO:0007669"/>
    <property type="project" value="InterPro"/>
</dbReference>
<name>A0A938XV89_9FIRM</name>
<dbReference type="InterPro" id="IPR027417">
    <property type="entry name" value="P-loop_NTPase"/>
</dbReference>
<dbReference type="InterPro" id="IPR036388">
    <property type="entry name" value="WH-like_DNA-bd_sf"/>
</dbReference>
<organism evidence="3 4">
    <name type="scientific">Halanaerobacter jeridensis</name>
    <dbReference type="NCBI Taxonomy" id="706427"/>
    <lineage>
        <taxon>Bacteria</taxon>
        <taxon>Bacillati</taxon>
        <taxon>Bacillota</taxon>
        <taxon>Clostridia</taxon>
        <taxon>Halanaerobiales</taxon>
        <taxon>Halobacteroidaceae</taxon>
        <taxon>Halanaerobacter</taxon>
    </lineage>
</organism>
<dbReference type="PANTHER" id="PTHR35807:SF2">
    <property type="entry name" value="TRANSCRIPTIONAL ACTIVATOR DOMAIN"/>
    <property type="match status" value="1"/>
</dbReference>
<dbReference type="SUPFAM" id="SSF48452">
    <property type="entry name" value="TPR-like"/>
    <property type="match status" value="1"/>
</dbReference>
<keyword evidence="4" id="KW-1185">Reference proteome</keyword>
<dbReference type="PANTHER" id="PTHR35807">
    <property type="entry name" value="TRANSCRIPTIONAL REGULATOR REDD-RELATED"/>
    <property type="match status" value="1"/>
</dbReference>
<dbReference type="PROSITE" id="PS50005">
    <property type="entry name" value="TPR"/>
    <property type="match status" value="1"/>
</dbReference>
<dbReference type="GO" id="GO:0003677">
    <property type="term" value="F:DNA binding"/>
    <property type="evidence" value="ECO:0007669"/>
    <property type="project" value="InterPro"/>
</dbReference>
<dbReference type="AlphaFoldDB" id="A0A938XV89"/>
<dbReference type="InterPro" id="IPR059106">
    <property type="entry name" value="WHD_MalT"/>
</dbReference>
<gene>
    <name evidence="3" type="ORF">JOC47_000704</name>
</gene>
<protein>
    <submittedName>
        <fullName evidence="3">ATP/maltotriose-dependent transcriptional regulator MalT/DNA-binding SARP family transcriptional activator</fullName>
    </submittedName>
</protein>
<dbReference type="Pfam" id="PF25873">
    <property type="entry name" value="WHD_MalT"/>
    <property type="match status" value="1"/>
</dbReference>
<dbReference type="InterPro" id="IPR011990">
    <property type="entry name" value="TPR-like_helical_dom_sf"/>
</dbReference>
<feature type="domain" description="Bacterial transcriptional activator" evidence="2">
    <location>
        <begin position="911"/>
        <end position="1053"/>
    </location>
</feature>
<evidence type="ECO:0000313" key="4">
    <source>
        <dbReference type="Proteomes" id="UP000774000"/>
    </source>
</evidence>
<dbReference type="Pfam" id="PF03704">
    <property type="entry name" value="BTAD"/>
    <property type="match status" value="1"/>
</dbReference>
<keyword evidence="1" id="KW-0802">TPR repeat</keyword>
<dbReference type="InterPro" id="IPR016032">
    <property type="entry name" value="Sig_transdc_resp-reg_C-effctor"/>
</dbReference>
<dbReference type="EMBL" id="JAFBDQ010000003">
    <property type="protein sequence ID" value="MBM7555870.1"/>
    <property type="molecule type" value="Genomic_DNA"/>
</dbReference>
<dbReference type="SMART" id="SM01043">
    <property type="entry name" value="BTAD"/>
    <property type="match status" value="1"/>
</dbReference>
<accession>A0A938XV89</accession>
<dbReference type="RefSeq" id="WP_204700589.1">
    <property type="nucleotide sequence ID" value="NZ_JAFBDQ010000003.1"/>
</dbReference>
<dbReference type="SMART" id="SM00028">
    <property type="entry name" value="TPR"/>
    <property type="match status" value="4"/>
</dbReference>
<dbReference type="InterPro" id="IPR019734">
    <property type="entry name" value="TPR_rpt"/>
</dbReference>
<dbReference type="Gene3D" id="3.40.50.300">
    <property type="entry name" value="P-loop containing nucleotide triphosphate hydrolases"/>
    <property type="match status" value="1"/>
</dbReference>
<evidence type="ECO:0000256" key="1">
    <source>
        <dbReference type="PROSITE-ProRule" id="PRU00339"/>
    </source>
</evidence>
<evidence type="ECO:0000259" key="2">
    <source>
        <dbReference type="SMART" id="SM01043"/>
    </source>
</evidence>
<reference evidence="3" key="1">
    <citation type="submission" date="2021-01" db="EMBL/GenBank/DDBJ databases">
        <title>Genomic Encyclopedia of Type Strains, Phase IV (KMG-IV): sequencing the most valuable type-strain genomes for metagenomic binning, comparative biology and taxonomic classification.</title>
        <authorList>
            <person name="Goeker M."/>
        </authorList>
    </citation>
    <scope>NUCLEOTIDE SEQUENCE</scope>
    <source>
        <strain evidence="3">DSM 23230</strain>
    </source>
</reference>
<dbReference type="Gene3D" id="1.10.10.10">
    <property type="entry name" value="Winged helix-like DNA-binding domain superfamily/Winged helix DNA-binding domain"/>
    <property type="match status" value="1"/>
</dbReference>